<reference evidence="2 3" key="1">
    <citation type="submission" date="2020-05" db="EMBL/GenBank/DDBJ databases">
        <title>Azospirillum oleiclasticum sp. nov, a nitrogen-fixing and heavy crude oil-emulsifying bacterium isolated from the crude oil of Yumen Oilfield.</title>
        <authorList>
            <person name="Wu D."/>
            <person name="Cai M."/>
            <person name="Zhang X."/>
        </authorList>
    </citation>
    <scope>NUCLEOTIDE SEQUENCE [LARGE SCALE GENOMIC DNA]</scope>
    <source>
        <strain evidence="2 3">ROY-1-1-2</strain>
    </source>
</reference>
<dbReference type="SUPFAM" id="SSF53850">
    <property type="entry name" value="Periplasmic binding protein-like II"/>
    <property type="match status" value="1"/>
</dbReference>
<sequence length="359" mass="38611">MPKNSQIRYGGALHWTVSHKDGMGSMLRSRMRAAMAALTFLTVLWSGVATGDTPMPLRLGLVKFGTVAWEIDTIKRQGFDTAAGLDLRVVDLANPEAGKIALQAGAVDMIVSDWIWVSRQRGEDERIAFIPFSASVGAVMVPADSAASSLADLKGKRIGVAGGPLDKSWLLVRALAMKEHGFDPARDSRPVFAAAPLLNQQMQAGQLDAVLNYWPFAARLDALGFRRLLDVNGIAARLGVGAEMPAIGYVFREDWGRRNAEAVGAFFRATLRAKEVLRTTDAAWEPLRPLMRAEDEATFAALRAGYRAGIPSRWGAAEKEAADRLFAVVAELGGAELVGRGGRLADGTFWPGVSIPDGP</sequence>
<accession>A0ABX2TJ32</accession>
<name>A0ABX2TJ32_9PROT</name>
<evidence type="ECO:0000313" key="3">
    <source>
        <dbReference type="Proteomes" id="UP000584642"/>
    </source>
</evidence>
<gene>
    <name evidence="2" type="ORF">HND93_26040</name>
</gene>
<dbReference type="Proteomes" id="UP000584642">
    <property type="component" value="Unassembled WGS sequence"/>
</dbReference>
<dbReference type="EMBL" id="JABFDB010000025">
    <property type="protein sequence ID" value="NYZ23183.1"/>
    <property type="molecule type" value="Genomic_DNA"/>
</dbReference>
<comment type="caution">
    <text evidence="2">The sequence shown here is derived from an EMBL/GenBank/DDBJ whole genome shotgun (WGS) entry which is preliminary data.</text>
</comment>
<dbReference type="Pfam" id="PF09084">
    <property type="entry name" value="NMT1"/>
    <property type="match status" value="1"/>
</dbReference>
<keyword evidence="3" id="KW-1185">Reference proteome</keyword>
<dbReference type="PANTHER" id="PTHR30024">
    <property type="entry name" value="ALIPHATIC SULFONATES-BINDING PROTEIN-RELATED"/>
    <property type="match status" value="1"/>
</dbReference>
<dbReference type="PANTHER" id="PTHR30024:SF48">
    <property type="entry name" value="ABC TRANSPORTER SUBSTRATE-BINDING PROTEIN"/>
    <property type="match status" value="1"/>
</dbReference>
<feature type="domain" description="SsuA/THI5-like" evidence="1">
    <location>
        <begin position="76"/>
        <end position="275"/>
    </location>
</feature>
<organism evidence="2 3">
    <name type="scientific">Azospirillum oleiclasticum</name>
    <dbReference type="NCBI Taxonomy" id="2735135"/>
    <lineage>
        <taxon>Bacteria</taxon>
        <taxon>Pseudomonadati</taxon>
        <taxon>Pseudomonadota</taxon>
        <taxon>Alphaproteobacteria</taxon>
        <taxon>Rhodospirillales</taxon>
        <taxon>Azospirillaceae</taxon>
        <taxon>Azospirillum</taxon>
    </lineage>
</organism>
<evidence type="ECO:0000259" key="1">
    <source>
        <dbReference type="Pfam" id="PF09084"/>
    </source>
</evidence>
<dbReference type="Gene3D" id="3.40.190.10">
    <property type="entry name" value="Periplasmic binding protein-like II"/>
    <property type="match status" value="2"/>
</dbReference>
<proteinExistence type="predicted"/>
<protein>
    <submittedName>
        <fullName evidence="2">ABC transporter substrate-binding protein</fullName>
    </submittedName>
</protein>
<dbReference type="InterPro" id="IPR015168">
    <property type="entry name" value="SsuA/THI5"/>
</dbReference>
<evidence type="ECO:0000313" key="2">
    <source>
        <dbReference type="EMBL" id="NYZ23183.1"/>
    </source>
</evidence>